<dbReference type="GO" id="GO:0005886">
    <property type="term" value="C:plasma membrane"/>
    <property type="evidence" value="ECO:0007669"/>
    <property type="project" value="UniProtKB-SubCell"/>
</dbReference>
<dbReference type="InterPro" id="IPR011527">
    <property type="entry name" value="ABC1_TM_dom"/>
</dbReference>
<evidence type="ECO:0000256" key="1">
    <source>
        <dbReference type="ARBA" id="ARBA00004651"/>
    </source>
</evidence>
<dbReference type="PROSITE" id="PS50929">
    <property type="entry name" value="ABC_TM1F"/>
    <property type="match status" value="1"/>
</dbReference>
<dbReference type="EMBL" id="SMAL01000001">
    <property type="protein sequence ID" value="TCT17188.1"/>
    <property type="molecule type" value="Genomic_DNA"/>
</dbReference>
<keyword evidence="2 7" id="KW-0812">Transmembrane</keyword>
<comment type="subcellular location">
    <subcellularLocation>
        <location evidence="1">Cell membrane</location>
        <topology evidence="1">Multi-pass membrane protein</topology>
    </subcellularLocation>
</comment>
<dbReference type="PANTHER" id="PTHR43394">
    <property type="entry name" value="ATP-DEPENDENT PERMEASE MDL1, MITOCHONDRIAL"/>
    <property type="match status" value="1"/>
</dbReference>
<dbReference type="InterPro" id="IPR027417">
    <property type="entry name" value="P-loop_NTPase"/>
</dbReference>
<evidence type="ECO:0000256" key="6">
    <source>
        <dbReference type="ARBA" id="ARBA00023136"/>
    </source>
</evidence>
<dbReference type="InterPro" id="IPR003439">
    <property type="entry name" value="ABC_transporter-like_ATP-bd"/>
</dbReference>
<dbReference type="RefSeq" id="WP_243115039.1">
    <property type="nucleotide sequence ID" value="NZ_SMAL01000001.1"/>
</dbReference>
<dbReference type="Gene3D" id="1.20.1560.10">
    <property type="entry name" value="ABC transporter type 1, transmembrane domain"/>
    <property type="match status" value="1"/>
</dbReference>
<dbReference type="SUPFAM" id="SSF90123">
    <property type="entry name" value="ABC transporter transmembrane region"/>
    <property type="match status" value="1"/>
</dbReference>
<dbReference type="PROSITE" id="PS50893">
    <property type="entry name" value="ABC_TRANSPORTER_2"/>
    <property type="match status" value="1"/>
</dbReference>
<dbReference type="PROSITE" id="PS00211">
    <property type="entry name" value="ABC_TRANSPORTER_1"/>
    <property type="match status" value="1"/>
</dbReference>
<dbReference type="GO" id="GO:0015421">
    <property type="term" value="F:ABC-type oligopeptide transporter activity"/>
    <property type="evidence" value="ECO:0007669"/>
    <property type="project" value="TreeGrafter"/>
</dbReference>
<feature type="domain" description="ABC transporter" evidence="8">
    <location>
        <begin position="351"/>
        <end position="594"/>
    </location>
</feature>
<dbReference type="GO" id="GO:0005524">
    <property type="term" value="F:ATP binding"/>
    <property type="evidence" value="ECO:0007669"/>
    <property type="project" value="UniProtKB-KW"/>
</dbReference>
<dbReference type="Proteomes" id="UP000294902">
    <property type="component" value="Unassembled WGS sequence"/>
</dbReference>
<evidence type="ECO:0000256" key="2">
    <source>
        <dbReference type="ARBA" id="ARBA00022692"/>
    </source>
</evidence>
<dbReference type="PANTHER" id="PTHR43394:SF1">
    <property type="entry name" value="ATP-BINDING CASSETTE SUB-FAMILY B MEMBER 10, MITOCHONDRIAL"/>
    <property type="match status" value="1"/>
</dbReference>
<keyword evidence="4 10" id="KW-0067">ATP-binding</keyword>
<keyword evidence="3" id="KW-0547">Nucleotide-binding</keyword>
<name>A0A4R3MSH6_9FIRM</name>
<reference evidence="10 11" key="1">
    <citation type="submission" date="2019-03" db="EMBL/GenBank/DDBJ databases">
        <title>Genomic Encyclopedia of Type Strains, Phase IV (KMG-IV): sequencing the most valuable type-strain genomes for metagenomic binning, comparative biology and taxonomic classification.</title>
        <authorList>
            <person name="Goeker M."/>
        </authorList>
    </citation>
    <scope>NUCLEOTIDE SEQUENCE [LARGE SCALE GENOMIC DNA]</scope>
    <source>
        <strain evidence="10 11">DSM 24629</strain>
    </source>
</reference>
<dbReference type="AlphaFoldDB" id="A0A4R3MSH6"/>
<feature type="transmembrane region" description="Helical" evidence="7">
    <location>
        <begin position="256"/>
        <end position="279"/>
    </location>
</feature>
<evidence type="ECO:0000256" key="4">
    <source>
        <dbReference type="ARBA" id="ARBA00022840"/>
    </source>
</evidence>
<evidence type="ECO:0000313" key="10">
    <source>
        <dbReference type="EMBL" id="TCT17188.1"/>
    </source>
</evidence>
<proteinExistence type="predicted"/>
<evidence type="ECO:0000256" key="5">
    <source>
        <dbReference type="ARBA" id="ARBA00022989"/>
    </source>
</evidence>
<dbReference type="SMART" id="SM00382">
    <property type="entry name" value="AAA"/>
    <property type="match status" value="1"/>
</dbReference>
<dbReference type="InterPro" id="IPR036640">
    <property type="entry name" value="ABC1_TM_sf"/>
</dbReference>
<gene>
    <name evidence="10" type="ORF">EDC18_101486</name>
</gene>
<dbReference type="Pfam" id="PF00664">
    <property type="entry name" value="ABC_membrane"/>
    <property type="match status" value="1"/>
</dbReference>
<evidence type="ECO:0000256" key="3">
    <source>
        <dbReference type="ARBA" id="ARBA00022741"/>
    </source>
</evidence>
<keyword evidence="11" id="KW-1185">Reference proteome</keyword>
<accession>A0A4R3MSH6</accession>
<protein>
    <submittedName>
        <fullName evidence="10">ATP-binding cassette subfamily B protein</fullName>
    </submittedName>
</protein>
<dbReference type="Pfam" id="PF00005">
    <property type="entry name" value="ABC_tran"/>
    <property type="match status" value="1"/>
</dbReference>
<dbReference type="InterPro" id="IPR003593">
    <property type="entry name" value="AAA+_ATPase"/>
</dbReference>
<dbReference type="InterPro" id="IPR039421">
    <property type="entry name" value="Type_1_exporter"/>
</dbReference>
<feature type="domain" description="ABC transmembrane type-1" evidence="9">
    <location>
        <begin position="35"/>
        <end position="297"/>
    </location>
</feature>
<dbReference type="Gene3D" id="3.40.50.300">
    <property type="entry name" value="P-loop containing nucleotide triphosphate hydrolases"/>
    <property type="match status" value="1"/>
</dbReference>
<evidence type="ECO:0000259" key="9">
    <source>
        <dbReference type="PROSITE" id="PS50929"/>
    </source>
</evidence>
<dbReference type="SUPFAM" id="SSF52540">
    <property type="entry name" value="P-loop containing nucleoside triphosphate hydrolases"/>
    <property type="match status" value="1"/>
</dbReference>
<evidence type="ECO:0000313" key="11">
    <source>
        <dbReference type="Proteomes" id="UP000294902"/>
    </source>
</evidence>
<evidence type="ECO:0000259" key="8">
    <source>
        <dbReference type="PROSITE" id="PS50893"/>
    </source>
</evidence>
<dbReference type="GO" id="GO:0016887">
    <property type="term" value="F:ATP hydrolysis activity"/>
    <property type="evidence" value="ECO:0007669"/>
    <property type="project" value="InterPro"/>
</dbReference>
<keyword evidence="6 7" id="KW-0472">Membrane</keyword>
<dbReference type="InterPro" id="IPR017871">
    <property type="entry name" value="ABC_transporter-like_CS"/>
</dbReference>
<feature type="transmembrane region" description="Helical" evidence="7">
    <location>
        <begin position="150"/>
        <end position="183"/>
    </location>
</feature>
<evidence type="ECO:0000256" key="7">
    <source>
        <dbReference type="SAM" id="Phobius"/>
    </source>
</evidence>
<keyword evidence="5 7" id="KW-1133">Transmembrane helix</keyword>
<organism evidence="10 11">
    <name type="scientific">Natranaerovirga pectinivora</name>
    <dbReference type="NCBI Taxonomy" id="682400"/>
    <lineage>
        <taxon>Bacteria</taxon>
        <taxon>Bacillati</taxon>
        <taxon>Bacillota</taxon>
        <taxon>Clostridia</taxon>
        <taxon>Lachnospirales</taxon>
        <taxon>Natranaerovirgaceae</taxon>
        <taxon>Natranaerovirga</taxon>
    </lineage>
</organism>
<sequence>MKFKLKAQVYNWKHFIIIPYQCDPIGTIALGIQKLCTALTNVFQVLVIAKFIDSAILVAQGELTSTEVLPWLALLMALVGWKRVSFNIGKYFVKKIQIRVEEQLSKEFTDKRARMVYSQVENPETWDLVNRVCKNIEIHVSEMLQRTFNFMLYLIRITGVLLIIFTQIWWVGILITLLTIPLIPISLKGGKTAYTATKSAAQYDRRYQYISEVLSGREAADERTLFAFTNHLNQYWHEQFEQSRIINLKAEIRRSLNMYGGSAITNILSSVIILALIFPTVSGELSQGMFIAIATAVYDLIKLMGEEMTRVVSQLSKYNEYIKEFTILANIEEVEGVTDLPTTEQQVFKTLEFKNVSFKYPGTDTYILKDMNMVLENGIHYAFVGANGAGKTTVTKLITGLYTNFEGEILINEKSIKAYKQKELKAMFSGIYQDFAKYHISAEENILIGNINSLNNNDSKEKMIHITKDLDIYEALSSLPKGFQTPLGKLDEESVDLSGGQWQRIAMSRALMSPAPVKILDEPTAALDPISESKLYEEFEKISKGKTSIFISHRLGSTKIADKIFVLEKGRIAEEGSHKKLIDQKGIYYTMFESQRSWYQ</sequence>
<comment type="caution">
    <text evidence="10">The sequence shown here is derived from an EMBL/GenBank/DDBJ whole genome shotgun (WGS) entry which is preliminary data.</text>
</comment>